<sequence length="93" mass="10265">MTDVFSNAPEILLLLLFSVVNNTITASILNQFLLSFFDVYILNVSIFCNIIFLLVSIIVDTIVVVPVVDGDEIVAVVIVHTSIAFRLILLNRG</sequence>
<organism evidence="2 3">
    <name type="scientific">Octopus vulgaris</name>
    <name type="common">Common octopus</name>
    <dbReference type="NCBI Taxonomy" id="6645"/>
    <lineage>
        <taxon>Eukaryota</taxon>
        <taxon>Metazoa</taxon>
        <taxon>Spiralia</taxon>
        <taxon>Lophotrochozoa</taxon>
        <taxon>Mollusca</taxon>
        <taxon>Cephalopoda</taxon>
        <taxon>Coleoidea</taxon>
        <taxon>Octopodiformes</taxon>
        <taxon>Octopoda</taxon>
        <taxon>Incirrata</taxon>
        <taxon>Octopodidae</taxon>
        <taxon>Octopus</taxon>
    </lineage>
</organism>
<dbReference type="EMBL" id="OX597818">
    <property type="protein sequence ID" value="CAI9723463.1"/>
    <property type="molecule type" value="Genomic_DNA"/>
</dbReference>
<reference evidence="2" key="1">
    <citation type="submission" date="2023-08" db="EMBL/GenBank/DDBJ databases">
        <authorList>
            <person name="Alioto T."/>
            <person name="Alioto T."/>
            <person name="Gomez Garrido J."/>
        </authorList>
    </citation>
    <scope>NUCLEOTIDE SEQUENCE</scope>
</reference>
<keyword evidence="1" id="KW-1133">Transmembrane helix</keyword>
<keyword evidence="1" id="KW-0812">Transmembrane</keyword>
<keyword evidence="1" id="KW-0472">Membrane</keyword>
<proteinExistence type="predicted"/>
<feature type="transmembrane region" description="Helical" evidence="1">
    <location>
        <begin position="73"/>
        <end position="90"/>
    </location>
</feature>
<protein>
    <submittedName>
        <fullName evidence="2">Uncharacterized protein</fullName>
    </submittedName>
</protein>
<name>A0AA36AXI2_OCTVU</name>
<feature type="transmembrane region" description="Helical" evidence="1">
    <location>
        <begin position="46"/>
        <end position="67"/>
    </location>
</feature>
<keyword evidence="3" id="KW-1185">Reference proteome</keyword>
<gene>
    <name evidence="2" type="ORF">OCTVUL_1B000999</name>
</gene>
<accession>A0AA36AXI2</accession>
<evidence type="ECO:0000313" key="2">
    <source>
        <dbReference type="EMBL" id="CAI9723463.1"/>
    </source>
</evidence>
<feature type="transmembrane region" description="Helical" evidence="1">
    <location>
        <begin position="12"/>
        <end position="34"/>
    </location>
</feature>
<dbReference type="Proteomes" id="UP001162480">
    <property type="component" value="Chromosome 5"/>
</dbReference>
<dbReference type="AlphaFoldDB" id="A0AA36AXI2"/>
<evidence type="ECO:0000256" key="1">
    <source>
        <dbReference type="SAM" id="Phobius"/>
    </source>
</evidence>
<evidence type="ECO:0000313" key="3">
    <source>
        <dbReference type="Proteomes" id="UP001162480"/>
    </source>
</evidence>